<protein>
    <submittedName>
        <fullName evidence="2">Uncharacterized protein</fullName>
    </submittedName>
</protein>
<sequence length="539" mass="56720">MSSPDDEVFVWGGGSGSECGEQTSGLEAGSPAPRGPGPDPGPEPGAQRSGEGEGGDGFPDSEGFELERAVLEAGGPVLLGREGRPGSPADDTGYAVQLSDESVAAILQQLADLDLLGIRRHMSPERYAVGEVSALRDLEARPSTRGAAAQRCGEAAQAEAGPLCVGGPRAGRAWGNPKRGTKSRLNMAVDRQWPPSGSLAGLLSDSESSDECSEIQPMRVSIYPKDGGQAKLNSPKDPGDTPRHSNVQGRENLLDVPGTCLSSAPRGLISVVERQGRQGDADQEDISPPKKMQSVLRGKGGSLPSYPGVAAAAAAPAAATTARLPRPSPRRKRVQEKKSFGGVSKPALGRTFPSWGRGISATPLDPATFPPIFGIPLLGRSKKYALVPWGAKESKHTGAGKKPVARRARDSVAAVAVSGEDNDPNRDPVTKGQLTTDRPWLSCSRVHHGEPSSANLSIRGGQDSRNSEPVAVNKGEVMPRGPGPSGDQRPADRLPRPKRQQQPPGRQGCPRCVVLQREIDDLKEQLASMQYLAEKFQIL</sequence>
<feature type="region of interest" description="Disordered" evidence="1">
    <location>
        <begin position="191"/>
        <end position="250"/>
    </location>
</feature>
<dbReference type="Pfam" id="PF15483">
    <property type="entry name" value="DUF4641"/>
    <property type="match status" value="1"/>
</dbReference>
<dbReference type="PANTHER" id="PTHR31866:SF1">
    <property type="entry name" value="GENE 4779-RELATED"/>
    <property type="match status" value="1"/>
</dbReference>
<organism evidence="2 4">
    <name type="scientific">Ovis aries</name>
    <name type="common">Sheep</name>
    <dbReference type="NCBI Taxonomy" id="9940"/>
    <lineage>
        <taxon>Eukaryota</taxon>
        <taxon>Metazoa</taxon>
        <taxon>Chordata</taxon>
        <taxon>Craniata</taxon>
        <taxon>Vertebrata</taxon>
        <taxon>Euteleostomi</taxon>
        <taxon>Mammalia</taxon>
        <taxon>Eutheria</taxon>
        <taxon>Laurasiatheria</taxon>
        <taxon>Artiodactyla</taxon>
        <taxon>Ruminantia</taxon>
        <taxon>Pecora</taxon>
        <taxon>Bovidae</taxon>
        <taxon>Caprinae</taxon>
        <taxon>Ovis</taxon>
    </lineage>
</organism>
<feature type="compositionally biased region" description="Low complexity" evidence="1">
    <location>
        <begin position="316"/>
        <end position="325"/>
    </location>
</feature>
<dbReference type="InterPro" id="IPR027822">
    <property type="entry name" value="DUF4641"/>
</dbReference>
<gene>
    <name evidence="2" type="ORF">JEQ12_020083</name>
    <name evidence="3" type="ORF">JEQ12_020084</name>
</gene>
<dbReference type="Proteomes" id="UP000664991">
    <property type="component" value="Unassembled WGS sequence"/>
</dbReference>
<evidence type="ECO:0000313" key="2">
    <source>
        <dbReference type="EMBL" id="KAG5193722.1"/>
    </source>
</evidence>
<evidence type="ECO:0000313" key="4">
    <source>
        <dbReference type="Proteomes" id="UP000664991"/>
    </source>
</evidence>
<feature type="compositionally biased region" description="Pro residues" evidence="1">
    <location>
        <begin position="33"/>
        <end position="43"/>
    </location>
</feature>
<feature type="compositionally biased region" description="Low complexity" evidence="1">
    <location>
        <begin position="500"/>
        <end position="511"/>
    </location>
</feature>
<accession>A0A6P7DM81</accession>
<dbReference type="EMBL" id="JAEMGP010000027">
    <property type="protein sequence ID" value="KAG5193722.1"/>
    <property type="molecule type" value="Genomic_DNA"/>
</dbReference>
<comment type="caution">
    <text evidence="2">The sequence shown here is derived from an EMBL/GenBank/DDBJ whole genome shotgun (WGS) entry which is preliminary data.</text>
</comment>
<name>A0A6P7DM81_SHEEP</name>
<feature type="region of interest" description="Disordered" evidence="1">
    <location>
        <begin position="316"/>
        <end position="347"/>
    </location>
</feature>
<feature type="compositionally biased region" description="Low complexity" evidence="1">
    <location>
        <begin position="196"/>
        <end position="206"/>
    </location>
</feature>
<evidence type="ECO:0000313" key="3">
    <source>
        <dbReference type="EMBL" id="KAG5193723.1"/>
    </source>
</evidence>
<dbReference type="AlphaFoldDB" id="A0A6P7DM81"/>
<feature type="region of interest" description="Disordered" evidence="1">
    <location>
        <begin position="1"/>
        <end position="94"/>
    </location>
</feature>
<dbReference type="EMBL" id="JAEMGP010000027">
    <property type="protein sequence ID" value="KAG5193723.1"/>
    <property type="molecule type" value="Genomic_DNA"/>
</dbReference>
<reference evidence="2 4" key="1">
    <citation type="submission" date="2020-12" db="EMBL/GenBank/DDBJ databases">
        <title>De novo assembly of Tibetan sheep genome.</title>
        <authorList>
            <person name="Li X."/>
        </authorList>
    </citation>
    <scope>NUCLEOTIDE SEQUENCE [LARGE SCALE GENOMIC DNA]</scope>
    <source>
        <tissue evidence="2">Heart</tissue>
    </source>
</reference>
<evidence type="ECO:0000256" key="1">
    <source>
        <dbReference type="SAM" id="MobiDB-lite"/>
    </source>
</evidence>
<proteinExistence type="predicted"/>
<feature type="region of interest" description="Disordered" evidence="1">
    <location>
        <begin position="274"/>
        <end position="302"/>
    </location>
</feature>
<feature type="region of interest" description="Disordered" evidence="1">
    <location>
        <begin position="393"/>
        <end position="511"/>
    </location>
</feature>
<dbReference type="PANTHER" id="PTHR31866">
    <property type="entry name" value="GENE 4779-RELATED"/>
    <property type="match status" value="1"/>
</dbReference>